<dbReference type="AlphaFoldDB" id="A0A0E9WNM7"/>
<feature type="transmembrane region" description="Helical" evidence="1">
    <location>
        <begin position="6"/>
        <end position="25"/>
    </location>
</feature>
<reference evidence="2" key="2">
    <citation type="journal article" date="2015" name="Fish Shellfish Immunol.">
        <title>Early steps in the European eel (Anguilla anguilla)-Vibrio vulnificus interaction in the gills: Role of the RtxA13 toxin.</title>
        <authorList>
            <person name="Callol A."/>
            <person name="Pajuelo D."/>
            <person name="Ebbesson L."/>
            <person name="Teles M."/>
            <person name="MacKenzie S."/>
            <person name="Amaro C."/>
        </authorList>
    </citation>
    <scope>NUCLEOTIDE SEQUENCE</scope>
</reference>
<protein>
    <submittedName>
        <fullName evidence="2">Uncharacterized protein</fullName>
    </submittedName>
</protein>
<keyword evidence="1" id="KW-1133">Transmembrane helix</keyword>
<sequence>MAVLHVGMLNCCSSLSIMHYILWMYMYEKVFVKHCTVLAATCRPYNIL</sequence>
<keyword evidence="1" id="KW-0812">Transmembrane</keyword>
<name>A0A0E9WNM7_ANGAN</name>
<dbReference type="EMBL" id="GBXM01017392">
    <property type="protein sequence ID" value="JAH91185.1"/>
    <property type="molecule type" value="Transcribed_RNA"/>
</dbReference>
<organism evidence="2">
    <name type="scientific">Anguilla anguilla</name>
    <name type="common">European freshwater eel</name>
    <name type="synonym">Muraena anguilla</name>
    <dbReference type="NCBI Taxonomy" id="7936"/>
    <lineage>
        <taxon>Eukaryota</taxon>
        <taxon>Metazoa</taxon>
        <taxon>Chordata</taxon>
        <taxon>Craniata</taxon>
        <taxon>Vertebrata</taxon>
        <taxon>Euteleostomi</taxon>
        <taxon>Actinopterygii</taxon>
        <taxon>Neopterygii</taxon>
        <taxon>Teleostei</taxon>
        <taxon>Anguilliformes</taxon>
        <taxon>Anguillidae</taxon>
        <taxon>Anguilla</taxon>
    </lineage>
</organism>
<evidence type="ECO:0000256" key="1">
    <source>
        <dbReference type="SAM" id="Phobius"/>
    </source>
</evidence>
<reference evidence="2" key="1">
    <citation type="submission" date="2014-11" db="EMBL/GenBank/DDBJ databases">
        <authorList>
            <person name="Amaro Gonzalez C."/>
        </authorList>
    </citation>
    <scope>NUCLEOTIDE SEQUENCE</scope>
</reference>
<keyword evidence="1" id="KW-0472">Membrane</keyword>
<proteinExistence type="predicted"/>
<accession>A0A0E9WNM7</accession>
<evidence type="ECO:0000313" key="2">
    <source>
        <dbReference type="EMBL" id="JAH91185.1"/>
    </source>
</evidence>